<dbReference type="GO" id="GO:0020037">
    <property type="term" value="F:heme binding"/>
    <property type="evidence" value="ECO:0007669"/>
    <property type="project" value="InterPro"/>
</dbReference>
<dbReference type="FunFam" id="1.10.630.10:FF:000036">
    <property type="entry name" value="CYtochrome P450 family"/>
    <property type="match status" value="1"/>
</dbReference>
<keyword evidence="6 8" id="KW-0408">Iron</keyword>
<dbReference type="InterPro" id="IPR017972">
    <property type="entry name" value="Cyt_P450_CS"/>
</dbReference>
<dbReference type="GO" id="GO:0016712">
    <property type="term" value="F:oxidoreductase activity, acting on paired donors, with incorporation or reduction of molecular oxygen, reduced flavin or flavoprotein as one donor, and incorporation of one atom of oxygen"/>
    <property type="evidence" value="ECO:0007669"/>
    <property type="project" value="TreeGrafter"/>
</dbReference>
<dbReference type="AlphaFoldDB" id="A0A8B8GH74"/>
<organism evidence="11 12">
    <name type="scientific">Sipha flava</name>
    <name type="common">yellow sugarcane aphid</name>
    <dbReference type="NCBI Taxonomy" id="143950"/>
    <lineage>
        <taxon>Eukaryota</taxon>
        <taxon>Metazoa</taxon>
        <taxon>Ecdysozoa</taxon>
        <taxon>Arthropoda</taxon>
        <taxon>Hexapoda</taxon>
        <taxon>Insecta</taxon>
        <taxon>Pterygota</taxon>
        <taxon>Neoptera</taxon>
        <taxon>Paraneoptera</taxon>
        <taxon>Hemiptera</taxon>
        <taxon>Sternorrhyncha</taxon>
        <taxon>Aphidomorpha</taxon>
        <taxon>Aphidoidea</taxon>
        <taxon>Aphididae</taxon>
        <taxon>Sipha</taxon>
    </lineage>
</organism>
<dbReference type="SUPFAM" id="SSF48264">
    <property type="entry name" value="Cytochrome P450"/>
    <property type="match status" value="1"/>
</dbReference>
<dbReference type="InterPro" id="IPR050182">
    <property type="entry name" value="Cytochrome_P450_fam2"/>
</dbReference>
<proteinExistence type="inferred from homology"/>
<feature type="signal peptide" evidence="10">
    <location>
        <begin position="1"/>
        <end position="17"/>
    </location>
</feature>
<keyword evidence="5 9" id="KW-0560">Oxidoreductase</keyword>
<dbReference type="GO" id="GO:0005737">
    <property type="term" value="C:cytoplasm"/>
    <property type="evidence" value="ECO:0007669"/>
    <property type="project" value="TreeGrafter"/>
</dbReference>
<evidence type="ECO:0000256" key="5">
    <source>
        <dbReference type="ARBA" id="ARBA00023002"/>
    </source>
</evidence>
<dbReference type="Proteomes" id="UP000694846">
    <property type="component" value="Unplaced"/>
</dbReference>
<dbReference type="PROSITE" id="PS00086">
    <property type="entry name" value="CYTOCHROME_P450"/>
    <property type="match status" value="1"/>
</dbReference>
<feature type="binding site" description="axial binding residue" evidence="8">
    <location>
        <position position="435"/>
    </location>
    <ligand>
        <name>heme</name>
        <dbReference type="ChEBI" id="CHEBI:30413"/>
    </ligand>
    <ligandPart>
        <name>Fe</name>
        <dbReference type="ChEBI" id="CHEBI:18248"/>
    </ligandPart>
</feature>
<dbReference type="GO" id="GO:0005506">
    <property type="term" value="F:iron ion binding"/>
    <property type="evidence" value="ECO:0007669"/>
    <property type="project" value="InterPro"/>
</dbReference>
<dbReference type="GO" id="GO:0006805">
    <property type="term" value="P:xenobiotic metabolic process"/>
    <property type="evidence" value="ECO:0007669"/>
    <property type="project" value="TreeGrafter"/>
</dbReference>
<evidence type="ECO:0000256" key="4">
    <source>
        <dbReference type="ARBA" id="ARBA00022723"/>
    </source>
</evidence>
<accession>A0A8B8GH74</accession>
<evidence type="ECO:0000256" key="9">
    <source>
        <dbReference type="RuleBase" id="RU000461"/>
    </source>
</evidence>
<dbReference type="InterPro" id="IPR002401">
    <property type="entry name" value="Cyt_P450_E_grp-I"/>
</dbReference>
<feature type="chain" id="PRO_5034804730" evidence="10">
    <location>
        <begin position="18"/>
        <end position="493"/>
    </location>
</feature>
<dbReference type="PANTHER" id="PTHR24300:SF376">
    <property type="entry name" value="CYTOCHROME P450 15A1"/>
    <property type="match status" value="1"/>
</dbReference>
<reference evidence="12" key="1">
    <citation type="submission" date="2025-08" db="UniProtKB">
        <authorList>
            <consortium name="RefSeq"/>
        </authorList>
    </citation>
    <scope>IDENTIFICATION</scope>
    <source>
        <tissue evidence="12">Whole body</tissue>
    </source>
</reference>
<name>A0A8B8GH74_9HEMI</name>
<comment type="cofactor">
    <cofactor evidence="1 8">
        <name>heme</name>
        <dbReference type="ChEBI" id="CHEBI:30413"/>
    </cofactor>
</comment>
<keyword evidence="3 8" id="KW-0349">Heme</keyword>
<dbReference type="GO" id="GO:0006082">
    <property type="term" value="P:organic acid metabolic process"/>
    <property type="evidence" value="ECO:0007669"/>
    <property type="project" value="TreeGrafter"/>
</dbReference>
<evidence type="ECO:0000313" key="11">
    <source>
        <dbReference type="Proteomes" id="UP000694846"/>
    </source>
</evidence>
<evidence type="ECO:0000256" key="10">
    <source>
        <dbReference type="SAM" id="SignalP"/>
    </source>
</evidence>
<dbReference type="PRINTS" id="PR00385">
    <property type="entry name" value="P450"/>
</dbReference>
<comment type="similarity">
    <text evidence="2 9">Belongs to the cytochrome P450 family.</text>
</comment>
<dbReference type="PRINTS" id="PR00463">
    <property type="entry name" value="EP450I"/>
</dbReference>
<evidence type="ECO:0000256" key="1">
    <source>
        <dbReference type="ARBA" id="ARBA00001971"/>
    </source>
</evidence>
<dbReference type="OrthoDB" id="1055148at2759"/>
<dbReference type="RefSeq" id="XP_025421922.1">
    <property type="nucleotide sequence ID" value="XM_025566137.1"/>
</dbReference>
<keyword evidence="4 8" id="KW-0479">Metal-binding</keyword>
<evidence type="ECO:0000256" key="7">
    <source>
        <dbReference type="ARBA" id="ARBA00023033"/>
    </source>
</evidence>
<evidence type="ECO:0000313" key="12">
    <source>
        <dbReference type="RefSeq" id="XP_025421922.1"/>
    </source>
</evidence>
<keyword evidence="10" id="KW-0732">Signal</keyword>
<evidence type="ECO:0000256" key="2">
    <source>
        <dbReference type="ARBA" id="ARBA00010617"/>
    </source>
</evidence>
<keyword evidence="11" id="KW-1185">Reference proteome</keyword>
<sequence>MFFILFSICLILFYVFDEIVTPRGYPKGPTRLPLIGSYLKIRNLRNKLGFYHLVWAHLAKKYGPVFSIKFGQMETVVVSGYDLVKQVLCHDDFDARPDKYFFRFRAFYQKLGIVFVDGPGWLEQKKFNMHHIRSKRYGTHLMEVLIYDEVDKLILNLNSQCENGKPIKVSSLFDISVFNGLWILLVGHKFELNDTRLKKLLELVHASYRMINMSKGILYQIPFIRYFAPKRSGYKNIKQISNEFYTFLKELVDENRDQIYDPNNFIGAFLMEIDQNRESSKSFSEEQFLVLLLDLFLADTETTSSMLTFVILNLIKHPDVQAKVYDELDSVIGQRNIHLEDQRKLNYLTAVLMEVQRYSNVAPLAIAYRAVRNTHLQDFIIPEDTMILASIWSVHMDIEHWGDPESFRPERFLNSNGKIVNDTWRMPFGLGSRRCLGEPMGKATLFLFIAKIVQQFELKAPRGVQLPDKYQEECITISPSEYSAIFIPRPNVY</sequence>
<dbReference type="PANTHER" id="PTHR24300">
    <property type="entry name" value="CYTOCHROME P450 508A4-RELATED"/>
    <property type="match status" value="1"/>
</dbReference>
<evidence type="ECO:0000256" key="6">
    <source>
        <dbReference type="ARBA" id="ARBA00023004"/>
    </source>
</evidence>
<dbReference type="InterPro" id="IPR036396">
    <property type="entry name" value="Cyt_P450_sf"/>
</dbReference>
<dbReference type="GO" id="GO:0008395">
    <property type="term" value="F:steroid hydroxylase activity"/>
    <property type="evidence" value="ECO:0007669"/>
    <property type="project" value="TreeGrafter"/>
</dbReference>
<evidence type="ECO:0000256" key="8">
    <source>
        <dbReference type="PIRSR" id="PIRSR602401-1"/>
    </source>
</evidence>
<dbReference type="Pfam" id="PF00067">
    <property type="entry name" value="p450"/>
    <property type="match status" value="1"/>
</dbReference>
<dbReference type="GeneID" id="112691748"/>
<keyword evidence="7 9" id="KW-0503">Monooxygenase</keyword>
<protein>
    <submittedName>
        <fullName evidence="12">Methyl farnesoate epoxidase-like</fullName>
    </submittedName>
</protein>
<dbReference type="Gene3D" id="1.10.630.10">
    <property type="entry name" value="Cytochrome P450"/>
    <property type="match status" value="1"/>
</dbReference>
<evidence type="ECO:0000256" key="3">
    <source>
        <dbReference type="ARBA" id="ARBA00022617"/>
    </source>
</evidence>
<gene>
    <name evidence="12" type="primary">LOC112691748</name>
</gene>
<dbReference type="InterPro" id="IPR001128">
    <property type="entry name" value="Cyt_P450"/>
</dbReference>